<comment type="caution">
    <text evidence="1">The sequence shown here is derived from an EMBL/GenBank/DDBJ whole genome shotgun (WGS) entry which is preliminary data.</text>
</comment>
<gene>
    <name evidence="1" type="ORF">HPB49_023111</name>
</gene>
<evidence type="ECO:0000313" key="1">
    <source>
        <dbReference type="EMBL" id="KAH7975065.1"/>
    </source>
</evidence>
<accession>A0ACB8DRI1</accession>
<proteinExistence type="predicted"/>
<dbReference type="EMBL" id="CM023479">
    <property type="protein sequence ID" value="KAH7975065.1"/>
    <property type="molecule type" value="Genomic_DNA"/>
</dbReference>
<name>A0ACB8DRI1_DERSI</name>
<evidence type="ECO:0000313" key="2">
    <source>
        <dbReference type="Proteomes" id="UP000821865"/>
    </source>
</evidence>
<keyword evidence="2" id="KW-1185">Reference proteome</keyword>
<reference evidence="1" key="1">
    <citation type="submission" date="2020-05" db="EMBL/GenBank/DDBJ databases">
        <title>Large-scale comparative analyses of tick genomes elucidate their genetic diversity and vector capacities.</title>
        <authorList>
            <person name="Jia N."/>
            <person name="Wang J."/>
            <person name="Shi W."/>
            <person name="Du L."/>
            <person name="Sun Y."/>
            <person name="Zhan W."/>
            <person name="Jiang J."/>
            <person name="Wang Q."/>
            <person name="Zhang B."/>
            <person name="Ji P."/>
            <person name="Sakyi L.B."/>
            <person name="Cui X."/>
            <person name="Yuan T."/>
            <person name="Jiang B."/>
            <person name="Yang W."/>
            <person name="Lam T.T.-Y."/>
            <person name="Chang Q."/>
            <person name="Ding S."/>
            <person name="Wang X."/>
            <person name="Zhu J."/>
            <person name="Ruan X."/>
            <person name="Zhao L."/>
            <person name="Wei J."/>
            <person name="Que T."/>
            <person name="Du C."/>
            <person name="Cheng J."/>
            <person name="Dai P."/>
            <person name="Han X."/>
            <person name="Huang E."/>
            <person name="Gao Y."/>
            <person name="Liu J."/>
            <person name="Shao H."/>
            <person name="Ye R."/>
            <person name="Li L."/>
            <person name="Wei W."/>
            <person name="Wang X."/>
            <person name="Wang C."/>
            <person name="Yang T."/>
            <person name="Huo Q."/>
            <person name="Li W."/>
            <person name="Guo W."/>
            <person name="Chen H."/>
            <person name="Zhou L."/>
            <person name="Ni X."/>
            <person name="Tian J."/>
            <person name="Zhou Y."/>
            <person name="Sheng Y."/>
            <person name="Liu T."/>
            <person name="Pan Y."/>
            <person name="Xia L."/>
            <person name="Li J."/>
            <person name="Zhao F."/>
            <person name="Cao W."/>
        </authorList>
    </citation>
    <scope>NUCLEOTIDE SEQUENCE</scope>
    <source>
        <strain evidence="1">Dsil-2018</strain>
    </source>
</reference>
<sequence length="440" mass="46016">MLGDRCGSSPSKIAAENQRFSNSGSESIPQPPPHQSQTSGSSISTSASPAFHSVLGSMTSKTADEAAAAAAVESDACGDDAGNQQYGDPWDTDPAAMALRLLRAENNRKIPTPAHATPAAKGTQFTNEVARQPVCEAAFDLRLKQREPDQGLDRIAQSPVPLVPVLQQQPLAGPLHPVSSSCSSSEVSLVPGRRGGITGQPSLRDACCPGPPPHKWSSGSISVCSSVQLQPAPTPCGSSSSGDGNPSGPIPAIRDPDLAFRQASPSIDQSHPLPWSPISENAPAALVGAVVVKRSIHAGVKAGDNVDRTVGLPSSFFSVPVADPEVNYRNWYAAKKSVSEGLFDVALLSANGAQLKHVLQSGPGFDFYTPILILVSLSIAFQVIQMGLLVVIGFLDLSKECHQRRAELLTNVATVIATVVAMINVVAASFNLRHEHDGTK</sequence>
<dbReference type="Proteomes" id="UP000821865">
    <property type="component" value="Chromosome 10"/>
</dbReference>
<organism evidence="1 2">
    <name type="scientific">Dermacentor silvarum</name>
    <name type="common">Tick</name>
    <dbReference type="NCBI Taxonomy" id="543639"/>
    <lineage>
        <taxon>Eukaryota</taxon>
        <taxon>Metazoa</taxon>
        <taxon>Ecdysozoa</taxon>
        <taxon>Arthropoda</taxon>
        <taxon>Chelicerata</taxon>
        <taxon>Arachnida</taxon>
        <taxon>Acari</taxon>
        <taxon>Parasitiformes</taxon>
        <taxon>Ixodida</taxon>
        <taxon>Ixodoidea</taxon>
        <taxon>Ixodidae</taxon>
        <taxon>Rhipicephalinae</taxon>
        <taxon>Dermacentor</taxon>
    </lineage>
</organism>
<protein>
    <submittedName>
        <fullName evidence="1">Uncharacterized protein</fullName>
    </submittedName>
</protein>